<gene>
    <name evidence="2" type="ORF">JCGZ_26049</name>
</gene>
<keyword evidence="1" id="KW-0812">Transmembrane</keyword>
<feature type="transmembrane region" description="Helical" evidence="1">
    <location>
        <begin position="119"/>
        <end position="143"/>
    </location>
</feature>
<evidence type="ECO:0000313" key="3">
    <source>
        <dbReference type="Proteomes" id="UP000027138"/>
    </source>
</evidence>
<name>A0A067JHH7_JATCU</name>
<protein>
    <submittedName>
        <fullName evidence="2">Uncharacterized protein</fullName>
    </submittedName>
</protein>
<dbReference type="PANTHER" id="PTHR34575:SF6">
    <property type="entry name" value="EXPRESSED PROTEIN"/>
    <property type="match status" value="1"/>
</dbReference>
<organism evidence="2 3">
    <name type="scientific">Jatropha curcas</name>
    <name type="common">Barbados nut</name>
    <dbReference type="NCBI Taxonomy" id="180498"/>
    <lineage>
        <taxon>Eukaryota</taxon>
        <taxon>Viridiplantae</taxon>
        <taxon>Streptophyta</taxon>
        <taxon>Embryophyta</taxon>
        <taxon>Tracheophyta</taxon>
        <taxon>Spermatophyta</taxon>
        <taxon>Magnoliopsida</taxon>
        <taxon>eudicotyledons</taxon>
        <taxon>Gunneridae</taxon>
        <taxon>Pentapetalae</taxon>
        <taxon>rosids</taxon>
        <taxon>fabids</taxon>
        <taxon>Malpighiales</taxon>
        <taxon>Euphorbiaceae</taxon>
        <taxon>Crotonoideae</taxon>
        <taxon>Jatropheae</taxon>
        <taxon>Jatropha</taxon>
    </lineage>
</organism>
<sequence length="176" mass="19629">MNALLCSQISPFCLAKLHSPWKPKPLSLLAPNLQNLKDPSRKWKLEANAKGFSSRKPPTVKESTQNINQNINEDDEIPKEVSNRIIIRILVSVGLPMAVGLAFLNFFEVVKEQGLFDVPVWIPFLTTFVTFGASALGIAYGALSTSWDANKKGSLLGLEEAQQNWVEMWKEEDDSN</sequence>
<dbReference type="STRING" id="180498.A0A067JHH7"/>
<evidence type="ECO:0000256" key="1">
    <source>
        <dbReference type="SAM" id="Phobius"/>
    </source>
</evidence>
<accession>A0A067JHH7</accession>
<dbReference type="PANTHER" id="PTHR34575">
    <property type="entry name" value="PROTEIN PAM68, CHLOROPLASTIC"/>
    <property type="match status" value="1"/>
</dbReference>
<keyword evidence="3" id="KW-1185">Reference proteome</keyword>
<dbReference type="EMBL" id="KK915447">
    <property type="protein sequence ID" value="KDP22218.1"/>
    <property type="molecule type" value="Genomic_DNA"/>
</dbReference>
<dbReference type="OrthoDB" id="678088at2759"/>
<keyword evidence="1" id="KW-1133">Transmembrane helix</keyword>
<dbReference type="Pfam" id="PF11947">
    <property type="entry name" value="DUF3464"/>
    <property type="match status" value="1"/>
</dbReference>
<dbReference type="AlphaFoldDB" id="A0A067JHH7"/>
<dbReference type="KEGG" id="jcu:105648409"/>
<evidence type="ECO:0000313" key="2">
    <source>
        <dbReference type="EMBL" id="KDP22218.1"/>
    </source>
</evidence>
<dbReference type="InterPro" id="IPR021855">
    <property type="entry name" value="PAM68-like"/>
</dbReference>
<reference evidence="2 3" key="1">
    <citation type="journal article" date="2014" name="PLoS ONE">
        <title>Global Analysis of Gene Expression Profiles in Physic Nut (Jatropha curcas L.) Seedlings Exposed to Salt Stress.</title>
        <authorList>
            <person name="Zhang L."/>
            <person name="Zhang C."/>
            <person name="Wu P."/>
            <person name="Chen Y."/>
            <person name="Li M."/>
            <person name="Jiang H."/>
            <person name="Wu G."/>
        </authorList>
    </citation>
    <scope>NUCLEOTIDE SEQUENCE [LARGE SCALE GENOMIC DNA]</scope>
    <source>
        <strain evidence="3">cv. GZQX0401</strain>
        <tissue evidence="2">Young leaves</tissue>
    </source>
</reference>
<dbReference type="Proteomes" id="UP000027138">
    <property type="component" value="Unassembled WGS sequence"/>
</dbReference>
<proteinExistence type="predicted"/>
<keyword evidence="1" id="KW-0472">Membrane</keyword>
<feature type="transmembrane region" description="Helical" evidence="1">
    <location>
        <begin position="85"/>
        <end position="107"/>
    </location>
</feature>